<evidence type="ECO:0000256" key="1">
    <source>
        <dbReference type="SAM" id="MobiDB-lite"/>
    </source>
</evidence>
<proteinExistence type="predicted"/>
<dbReference type="Proteomes" id="UP001225605">
    <property type="component" value="Unassembled WGS sequence"/>
</dbReference>
<comment type="caution">
    <text evidence="2">The sequence shown here is derived from an EMBL/GenBank/DDBJ whole genome shotgun (WGS) entry which is preliminary data.</text>
</comment>
<evidence type="ECO:0000313" key="2">
    <source>
        <dbReference type="EMBL" id="MDQ2586927.1"/>
    </source>
</evidence>
<keyword evidence="3" id="KW-1185">Reference proteome</keyword>
<name>A0ABU0X468_9PSEU</name>
<protein>
    <submittedName>
        <fullName evidence="2">Uncharacterized protein</fullName>
    </submittedName>
</protein>
<feature type="region of interest" description="Disordered" evidence="1">
    <location>
        <begin position="52"/>
        <end position="87"/>
    </location>
</feature>
<dbReference type="EMBL" id="NSDM01000011">
    <property type="protein sequence ID" value="MDQ2586927.1"/>
    <property type="molecule type" value="Genomic_DNA"/>
</dbReference>
<accession>A0ABU0X468</accession>
<organism evidence="2 3">
    <name type="scientific">Saccharothrix yanglingensis</name>
    <dbReference type="NCBI Taxonomy" id="659496"/>
    <lineage>
        <taxon>Bacteria</taxon>
        <taxon>Bacillati</taxon>
        <taxon>Actinomycetota</taxon>
        <taxon>Actinomycetes</taxon>
        <taxon>Pseudonocardiales</taxon>
        <taxon>Pseudonocardiaceae</taxon>
        <taxon>Saccharothrix</taxon>
    </lineage>
</organism>
<evidence type="ECO:0000313" key="3">
    <source>
        <dbReference type="Proteomes" id="UP001225605"/>
    </source>
</evidence>
<sequence length="87" mass="9254">MRAGGTTVGFAEARAATDVAEAAQQFQAARTVADHSLDVSDCRELLSMLGLSARSADTPTPARQELPANRTHRDAQGAYRPTEGARR</sequence>
<reference evidence="2 3" key="1">
    <citation type="submission" date="2017-06" db="EMBL/GenBank/DDBJ databases">
        <title>Cultured bacterium strain Saccharothrix yanglingensis Hhs.015.</title>
        <authorList>
            <person name="Xia Y."/>
        </authorList>
    </citation>
    <scope>NUCLEOTIDE SEQUENCE [LARGE SCALE GENOMIC DNA]</scope>
    <source>
        <strain evidence="2 3">Hhs.015</strain>
    </source>
</reference>
<gene>
    <name evidence="2" type="ORF">CKY47_23650</name>
</gene>